<accession>A0ABD1MYX5</accession>
<dbReference type="Proteomes" id="UP001603857">
    <property type="component" value="Unassembled WGS sequence"/>
</dbReference>
<evidence type="ECO:0000313" key="2">
    <source>
        <dbReference type="Proteomes" id="UP001603857"/>
    </source>
</evidence>
<keyword evidence="2" id="KW-1185">Reference proteome</keyword>
<sequence>MHWFLLVVDINKQQLILLDSYKNNDSDGLRRRLVRQMVHNDKENQHVQLPVVKYSESSQCSAIPADQRIKLHPLQKILQRVVASDDYTVRTPKVTYANSSFLELASRLDASRIKLQYGVNRPRNEAKVEEESLSLKKANMYPGRVIKSKYPWKPPLGTPQVILPIREFADLSLDIPQTILKCITKDPKTRNKGKAKLNPTDNEVGQISILELPTKFVVVSIDSRYPLDPDDLKMIVHLHLCKDVKT</sequence>
<dbReference type="EMBL" id="JBGMDY010000003">
    <property type="protein sequence ID" value="KAL2341003.1"/>
    <property type="molecule type" value="Genomic_DNA"/>
</dbReference>
<evidence type="ECO:0000313" key="1">
    <source>
        <dbReference type="EMBL" id="KAL2341003.1"/>
    </source>
</evidence>
<proteinExistence type="predicted"/>
<dbReference type="AlphaFoldDB" id="A0ABD1MYX5"/>
<reference evidence="1 2" key="1">
    <citation type="submission" date="2024-08" db="EMBL/GenBank/DDBJ databases">
        <title>Insights into the chromosomal genome structure of Flemingia macrophylla.</title>
        <authorList>
            <person name="Ding Y."/>
            <person name="Zhao Y."/>
            <person name="Bi W."/>
            <person name="Wu M."/>
            <person name="Zhao G."/>
            <person name="Gong Y."/>
            <person name="Li W."/>
            <person name="Zhang P."/>
        </authorList>
    </citation>
    <scope>NUCLEOTIDE SEQUENCE [LARGE SCALE GENOMIC DNA]</scope>
    <source>
        <strain evidence="1">DYQJB</strain>
        <tissue evidence="1">Leaf</tissue>
    </source>
</reference>
<protein>
    <recommendedName>
        <fullName evidence="3">Ubiquitin-like protease family profile domain-containing protein</fullName>
    </recommendedName>
</protein>
<name>A0ABD1MYX5_9FABA</name>
<gene>
    <name evidence="1" type="ORF">Fmac_008943</name>
</gene>
<organism evidence="1 2">
    <name type="scientific">Flemingia macrophylla</name>
    <dbReference type="NCBI Taxonomy" id="520843"/>
    <lineage>
        <taxon>Eukaryota</taxon>
        <taxon>Viridiplantae</taxon>
        <taxon>Streptophyta</taxon>
        <taxon>Embryophyta</taxon>
        <taxon>Tracheophyta</taxon>
        <taxon>Spermatophyta</taxon>
        <taxon>Magnoliopsida</taxon>
        <taxon>eudicotyledons</taxon>
        <taxon>Gunneridae</taxon>
        <taxon>Pentapetalae</taxon>
        <taxon>rosids</taxon>
        <taxon>fabids</taxon>
        <taxon>Fabales</taxon>
        <taxon>Fabaceae</taxon>
        <taxon>Papilionoideae</taxon>
        <taxon>50 kb inversion clade</taxon>
        <taxon>NPAAA clade</taxon>
        <taxon>indigoferoid/millettioid clade</taxon>
        <taxon>Phaseoleae</taxon>
        <taxon>Flemingia</taxon>
    </lineage>
</organism>
<evidence type="ECO:0008006" key="3">
    <source>
        <dbReference type="Google" id="ProtNLM"/>
    </source>
</evidence>
<comment type="caution">
    <text evidence="1">The sequence shown here is derived from an EMBL/GenBank/DDBJ whole genome shotgun (WGS) entry which is preliminary data.</text>
</comment>